<dbReference type="InterPro" id="IPR013083">
    <property type="entry name" value="Znf_RING/FYVE/PHD"/>
</dbReference>
<dbReference type="GO" id="GO:0008270">
    <property type="term" value="F:zinc ion binding"/>
    <property type="evidence" value="ECO:0007669"/>
    <property type="project" value="UniProtKB-KW"/>
</dbReference>
<dbReference type="Pfam" id="PF00097">
    <property type="entry name" value="zf-C3HC4"/>
    <property type="match status" value="1"/>
</dbReference>
<evidence type="ECO:0000313" key="8">
    <source>
        <dbReference type="Proteomes" id="UP000799118"/>
    </source>
</evidence>
<gene>
    <name evidence="6" type="ORF">BT96DRAFT_976554</name>
    <name evidence="7" type="ORF">BT96DRAFT_976555</name>
</gene>
<keyword evidence="1" id="KW-0479">Metal-binding</keyword>
<feature type="domain" description="Zinc finger C3HC4 RING-type" evidence="5">
    <location>
        <begin position="50"/>
        <end position="100"/>
    </location>
</feature>
<feature type="chain" id="PRO_5040606826" description="Zinc finger C3HC4 RING-type domain-containing protein" evidence="4">
    <location>
        <begin position="21"/>
        <end position="127"/>
    </location>
</feature>
<organism evidence="6 8">
    <name type="scientific">Gymnopus androsaceus JB14</name>
    <dbReference type="NCBI Taxonomy" id="1447944"/>
    <lineage>
        <taxon>Eukaryota</taxon>
        <taxon>Fungi</taxon>
        <taxon>Dikarya</taxon>
        <taxon>Basidiomycota</taxon>
        <taxon>Agaricomycotina</taxon>
        <taxon>Agaricomycetes</taxon>
        <taxon>Agaricomycetidae</taxon>
        <taxon>Agaricales</taxon>
        <taxon>Marasmiineae</taxon>
        <taxon>Omphalotaceae</taxon>
        <taxon>Gymnopus</taxon>
    </lineage>
</organism>
<accession>A0A6A4HKJ6</accession>
<feature type="signal peptide" evidence="4">
    <location>
        <begin position="1"/>
        <end position="20"/>
    </location>
</feature>
<evidence type="ECO:0000313" key="6">
    <source>
        <dbReference type="EMBL" id="KAE9398220.1"/>
    </source>
</evidence>
<proteinExistence type="predicted"/>
<evidence type="ECO:0000259" key="5">
    <source>
        <dbReference type="Pfam" id="PF00097"/>
    </source>
</evidence>
<keyword evidence="3" id="KW-0862">Zinc</keyword>
<keyword evidence="2" id="KW-0863">Zinc-finger</keyword>
<dbReference type="AlphaFoldDB" id="A0A6A4HKJ6"/>
<dbReference type="Proteomes" id="UP000799118">
    <property type="component" value="Unassembled WGS sequence"/>
</dbReference>
<reference evidence="6" key="1">
    <citation type="journal article" date="2019" name="Environ. Microbiol.">
        <title>Fungal ecological strategies reflected in gene transcription - a case study of two litter decomposers.</title>
        <authorList>
            <person name="Barbi F."/>
            <person name="Kohler A."/>
            <person name="Barry K."/>
            <person name="Baskaran P."/>
            <person name="Daum C."/>
            <person name="Fauchery L."/>
            <person name="Ihrmark K."/>
            <person name="Kuo A."/>
            <person name="LaButti K."/>
            <person name="Lipzen A."/>
            <person name="Morin E."/>
            <person name="Grigoriev I.V."/>
            <person name="Henrissat B."/>
            <person name="Lindahl B."/>
            <person name="Martin F."/>
        </authorList>
    </citation>
    <scope>NUCLEOTIDE SEQUENCE</scope>
    <source>
        <strain evidence="6">JB14</strain>
    </source>
</reference>
<evidence type="ECO:0000256" key="2">
    <source>
        <dbReference type="ARBA" id="ARBA00022771"/>
    </source>
</evidence>
<keyword evidence="8" id="KW-1185">Reference proteome</keyword>
<dbReference type="EMBL" id="ML769486">
    <property type="protein sequence ID" value="KAE9398220.1"/>
    <property type="molecule type" value="Genomic_DNA"/>
</dbReference>
<sequence length="127" mass="13953">MRFSAVFTVTALLFAGVAVALPMSDCADIEARTMHTSLTARTLTKEQAECKVCFDKMRDPKGMFTLCKNSKHATGGDPHAMCRDCMMKALESEGETCHVCREPLTLDHYVALMCPSPTPSPEPEQHS</sequence>
<evidence type="ECO:0000256" key="3">
    <source>
        <dbReference type="ARBA" id="ARBA00022833"/>
    </source>
</evidence>
<dbReference type="SUPFAM" id="SSF57850">
    <property type="entry name" value="RING/U-box"/>
    <property type="match status" value="1"/>
</dbReference>
<name>A0A6A4HKJ6_9AGAR</name>
<dbReference type="EMBL" id="ML769486">
    <property type="protein sequence ID" value="KAE9398221.1"/>
    <property type="molecule type" value="Genomic_DNA"/>
</dbReference>
<dbReference type="Gene3D" id="3.30.40.10">
    <property type="entry name" value="Zinc/RING finger domain, C3HC4 (zinc finger)"/>
    <property type="match status" value="1"/>
</dbReference>
<dbReference type="InterPro" id="IPR018957">
    <property type="entry name" value="Znf_C3HC4_RING-type"/>
</dbReference>
<keyword evidence="4" id="KW-0732">Signal</keyword>
<evidence type="ECO:0000256" key="4">
    <source>
        <dbReference type="SAM" id="SignalP"/>
    </source>
</evidence>
<evidence type="ECO:0000313" key="7">
    <source>
        <dbReference type="EMBL" id="KAE9398221.1"/>
    </source>
</evidence>
<evidence type="ECO:0000256" key="1">
    <source>
        <dbReference type="ARBA" id="ARBA00022723"/>
    </source>
</evidence>
<protein>
    <recommendedName>
        <fullName evidence="5">Zinc finger C3HC4 RING-type domain-containing protein</fullName>
    </recommendedName>
</protein>